<sequence length="198" mass="22366">MVRRRALEALGFSSHPKIPEIIQNAINQEDPQWITSALYAIGRSADEQWSAYVMEHLNSSDNEIEFEAIRAAGELSVDEARDPLLDKLEDTQDDAEKRYAIIWALSLIGGDGVKEKFEDLLEISDDEEELDWLEKGLDNLELGNDLDNVGMMGFGNPKASSNDSEDDLDDDYDSEDPEDSDDLDFAEDDEIEDEEEDE</sequence>
<organism evidence="2">
    <name type="scientific">bioreactor metagenome</name>
    <dbReference type="NCBI Taxonomy" id="1076179"/>
    <lineage>
        <taxon>unclassified sequences</taxon>
        <taxon>metagenomes</taxon>
        <taxon>ecological metagenomes</taxon>
    </lineage>
</organism>
<evidence type="ECO:0008006" key="3">
    <source>
        <dbReference type="Google" id="ProtNLM"/>
    </source>
</evidence>
<dbReference type="Pfam" id="PF13646">
    <property type="entry name" value="HEAT_2"/>
    <property type="match status" value="1"/>
</dbReference>
<accession>A0A645AA80</accession>
<reference evidence="2" key="1">
    <citation type="submission" date="2019-08" db="EMBL/GenBank/DDBJ databases">
        <authorList>
            <person name="Kucharzyk K."/>
            <person name="Murdoch R.W."/>
            <person name="Higgins S."/>
            <person name="Loffler F."/>
        </authorList>
    </citation>
    <scope>NUCLEOTIDE SEQUENCE</scope>
</reference>
<name>A0A645AA80_9ZZZZ</name>
<dbReference type="EMBL" id="VSSQ01011795">
    <property type="protein sequence ID" value="MPM47733.1"/>
    <property type="molecule type" value="Genomic_DNA"/>
</dbReference>
<dbReference type="InterPro" id="IPR011989">
    <property type="entry name" value="ARM-like"/>
</dbReference>
<dbReference type="AlphaFoldDB" id="A0A645AA80"/>
<evidence type="ECO:0000313" key="2">
    <source>
        <dbReference type="EMBL" id="MPM47733.1"/>
    </source>
</evidence>
<comment type="caution">
    <text evidence="2">The sequence shown here is derived from an EMBL/GenBank/DDBJ whole genome shotgun (WGS) entry which is preliminary data.</text>
</comment>
<feature type="compositionally biased region" description="Acidic residues" evidence="1">
    <location>
        <begin position="163"/>
        <end position="198"/>
    </location>
</feature>
<feature type="region of interest" description="Disordered" evidence="1">
    <location>
        <begin position="151"/>
        <end position="198"/>
    </location>
</feature>
<evidence type="ECO:0000256" key="1">
    <source>
        <dbReference type="SAM" id="MobiDB-lite"/>
    </source>
</evidence>
<dbReference type="SUPFAM" id="SSF48371">
    <property type="entry name" value="ARM repeat"/>
    <property type="match status" value="1"/>
</dbReference>
<proteinExistence type="predicted"/>
<protein>
    <recommendedName>
        <fullName evidence="3">HEAT repeat domain-containing protein</fullName>
    </recommendedName>
</protein>
<gene>
    <name evidence="2" type="ORF">SDC9_94447</name>
</gene>
<dbReference type="InterPro" id="IPR016024">
    <property type="entry name" value="ARM-type_fold"/>
</dbReference>
<dbReference type="Gene3D" id="1.25.10.10">
    <property type="entry name" value="Leucine-rich Repeat Variant"/>
    <property type="match status" value="1"/>
</dbReference>